<feature type="domain" description="Toxin VasX N-terminal region" evidence="4">
    <location>
        <begin position="27"/>
        <end position="104"/>
    </location>
</feature>
<keyword evidence="6" id="KW-1185">Reference proteome</keyword>
<organism evidence="5 6">
    <name type="scientific">Vreelandella titanicae</name>
    <dbReference type="NCBI Taxonomy" id="664683"/>
    <lineage>
        <taxon>Bacteria</taxon>
        <taxon>Pseudomonadati</taxon>
        <taxon>Pseudomonadota</taxon>
        <taxon>Gammaproteobacteria</taxon>
        <taxon>Oceanospirillales</taxon>
        <taxon>Halomonadaceae</taxon>
        <taxon>Vreelandella</taxon>
    </lineage>
</organism>
<evidence type="ECO:0000313" key="6">
    <source>
        <dbReference type="Proteomes" id="UP000509761"/>
    </source>
</evidence>
<feature type="region of interest" description="Disordered" evidence="2">
    <location>
        <begin position="1"/>
        <end position="26"/>
    </location>
</feature>
<feature type="coiled-coil region" evidence="1">
    <location>
        <begin position="615"/>
        <end position="691"/>
    </location>
</feature>
<name>A0AAP9T2V8_9GAMM</name>
<evidence type="ECO:0000256" key="3">
    <source>
        <dbReference type="SAM" id="Phobius"/>
    </source>
</evidence>
<sequence>MSMDIAAANRVADNQPDNDPSDESGQCTLTQKDMQLVPVRYAMVEEPEAERAEAVNGFAPVHGGRFRRSGIRPIRSGWLYIVHSLTPDELLIFKVEPDGSGDEIILERKGSIEVLHSMVELTELHLSMLLIPTFRRQVMTRVGIGGFCHGTAHLLDPNDLPAALADDHGEYRATPEAPDQEAGADAEIDPGSYAWCDLEATPTGWQAASAGEIVGSIKGSYQNDSAILVVEDIPARVTDWAQLWKKLSEQQGHWQDKYQTENFAARTIDGLMTLNFAPHAANAGQGNIPEWLGDAGSDDQADLRELADLYEQRRERREAIHTAHTGVVGSALAPINRDIDELSQHIAENLGTDAESVKEFVEETEQAHFNEVIGGNYALAPNGIVDVIRQQDMENFLAYANGLEEDWQSAYLAIGQDMARLAPAWHDYALVLDREEALHIKLTSKIEKYVFETLALCGQQSFLAQYYMGDTPNTAHLLHFIPTESFIDTFLSELDGPQKALTQAAALMTASGALGTYQTWRSTIDEQTGLRFRSIEGLADDVVADIAGEVSYKEKMLGEAVIKTLLDDAQQLEMPQRFANLAGMLPEGQRLMFLERLGLAEMGWDIPDQTVLGKLREATTKAQRASSQLQRLEQDMAQYYQERDAEIKRAYRRGTSGGYRRAADQFNASNIRDKELEIKQQQRLLGEALEELSDHSFPGNENGSHALKIGGLSQAATRAALAEHNAIKALANQPRETMRSSLDTLIRNEQNEVSVSRAVGVLVNGSLSAMGAITACVAMKDLFESFGTERFSESLGNAGSQTAATAASLMAIREMIVDARHRKLYEGRAFQQVAQAELKAAAGSPAQLESWARAANKAMVTVALLGGVAGFFEAIRQAQKLGSAETQAERLATQVALVGATGTSGGGFALGGRWLVGRILGTPAAQLRLLMLQFAGPVGWFVAVSTLLLVMGDLLASRFSLSPVQRWCQQSYWGLRSKQWNLDKHEKELSKLSGSEVSVERQGVAVAHAGPGPGPAASDLAFRLTMPGGQPPDEEKLSFGVWGVPMRGGHQELTRDVLAYAHNRTENSRVDVIYHFAPEALSQFYFVRLVVRSRLNGESKTQVYELHRRGRSLPSEWREVSALTNSFFSSVKIGTWPGMPLTPWAP</sequence>
<evidence type="ECO:0000256" key="2">
    <source>
        <dbReference type="SAM" id="MobiDB-lite"/>
    </source>
</evidence>
<feature type="compositionally biased region" description="Polar residues" evidence="2">
    <location>
        <begin position="15"/>
        <end position="26"/>
    </location>
</feature>
<keyword evidence="1" id="KW-0175">Coiled coil</keyword>
<dbReference type="EMBL" id="CP054580">
    <property type="protein sequence ID" value="QKS27469.1"/>
    <property type="molecule type" value="Genomic_DNA"/>
</dbReference>
<dbReference type="InterPro" id="IPR046864">
    <property type="entry name" value="VasX_N"/>
</dbReference>
<evidence type="ECO:0000256" key="1">
    <source>
        <dbReference type="SAM" id="Coils"/>
    </source>
</evidence>
<keyword evidence="3" id="KW-0812">Transmembrane</keyword>
<protein>
    <recommendedName>
        <fullName evidence="4">Toxin VasX N-terminal region domain-containing protein</fullName>
    </recommendedName>
</protein>
<proteinExistence type="predicted"/>
<evidence type="ECO:0000313" key="5">
    <source>
        <dbReference type="EMBL" id="QKS27469.1"/>
    </source>
</evidence>
<feature type="transmembrane region" description="Helical" evidence="3">
    <location>
        <begin position="934"/>
        <end position="956"/>
    </location>
</feature>
<keyword evidence="3" id="KW-0472">Membrane</keyword>
<dbReference type="Pfam" id="PF20249">
    <property type="entry name" value="VasX_N"/>
    <property type="match status" value="1"/>
</dbReference>
<reference evidence="5 6" key="1">
    <citation type="submission" date="2019-12" db="EMBL/GenBank/DDBJ databases">
        <title>Genome sequencing and assembly of endphytes of Porphyra tenera.</title>
        <authorList>
            <person name="Park J.M."/>
            <person name="Shin R."/>
            <person name="Jo S.H."/>
        </authorList>
    </citation>
    <scope>NUCLEOTIDE SEQUENCE [LARGE SCALE GENOMIC DNA]</scope>
    <source>
        <strain evidence="5 6">GPM3</strain>
    </source>
</reference>
<accession>A0AAP9T2V8</accession>
<evidence type="ECO:0000259" key="4">
    <source>
        <dbReference type="Pfam" id="PF20249"/>
    </source>
</evidence>
<dbReference type="RefSeq" id="WP_022521242.1">
    <property type="nucleotide sequence ID" value="NZ_CP054580.1"/>
</dbReference>
<dbReference type="AlphaFoldDB" id="A0AAP9T2V8"/>
<dbReference type="Proteomes" id="UP000509761">
    <property type="component" value="Chromosome"/>
</dbReference>
<feature type="transmembrane region" description="Helical" evidence="3">
    <location>
        <begin position="895"/>
        <end position="914"/>
    </location>
</feature>
<gene>
    <name evidence="5" type="ORF">FX987_05290</name>
</gene>
<keyword evidence="3" id="KW-1133">Transmembrane helix</keyword>